<organism evidence="1 2">
    <name type="scientific">Pieris brassicae</name>
    <name type="common">White butterfly</name>
    <name type="synonym">Large white butterfly</name>
    <dbReference type="NCBI Taxonomy" id="7116"/>
    <lineage>
        <taxon>Eukaryota</taxon>
        <taxon>Metazoa</taxon>
        <taxon>Ecdysozoa</taxon>
        <taxon>Arthropoda</taxon>
        <taxon>Hexapoda</taxon>
        <taxon>Insecta</taxon>
        <taxon>Pterygota</taxon>
        <taxon>Neoptera</taxon>
        <taxon>Endopterygota</taxon>
        <taxon>Lepidoptera</taxon>
        <taxon>Glossata</taxon>
        <taxon>Ditrysia</taxon>
        <taxon>Papilionoidea</taxon>
        <taxon>Pieridae</taxon>
        <taxon>Pierinae</taxon>
        <taxon>Pieris</taxon>
    </lineage>
</organism>
<evidence type="ECO:0000313" key="2">
    <source>
        <dbReference type="Proteomes" id="UP001152562"/>
    </source>
</evidence>
<name>A0A9P0XCE5_PIEBR</name>
<sequence length="91" mass="10037">MVRRVSISSTSNQFYMEDAKVGETNVHPTKCFPFNRTQIATFPLLKRESPNSISHSCTAVPLGLVTVSPYVGDQALKSPNTIADTRSIRQP</sequence>
<dbReference type="AlphaFoldDB" id="A0A9P0XCE5"/>
<comment type="caution">
    <text evidence="1">The sequence shown here is derived from an EMBL/GenBank/DDBJ whole genome shotgun (WGS) entry which is preliminary data.</text>
</comment>
<accession>A0A9P0XCE5</accession>
<dbReference type="Proteomes" id="UP001152562">
    <property type="component" value="Unassembled WGS sequence"/>
</dbReference>
<evidence type="ECO:0000313" key="1">
    <source>
        <dbReference type="EMBL" id="CAH4029664.1"/>
    </source>
</evidence>
<proteinExistence type="predicted"/>
<reference evidence="1" key="1">
    <citation type="submission" date="2022-05" db="EMBL/GenBank/DDBJ databases">
        <authorList>
            <person name="Okamura Y."/>
        </authorList>
    </citation>
    <scope>NUCLEOTIDE SEQUENCE</scope>
</reference>
<dbReference type="EMBL" id="CALOZG010000009">
    <property type="protein sequence ID" value="CAH4029664.1"/>
    <property type="molecule type" value="Genomic_DNA"/>
</dbReference>
<keyword evidence="2" id="KW-1185">Reference proteome</keyword>
<gene>
    <name evidence="1" type="ORF">PIBRA_LOCUS6398</name>
</gene>
<protein>
    <submittedName>
        <fullName evidence="1">Uncharacterized protein</fullName>
    </submittedName>
</protein>